<feature type="transmembrane region" description="Helical" evidence="1">
    <location>
        <begin position="118"/>
        <end position="137"/>
    </location>
</feature>
<feature type="transmembrane region" description="Helical" evidence="1">
    <location>
        <begin position="143"/>
        <end position="161"/>
    </location>
</feature>
<keyword evidence="1" id="KW-0472">Membrane</keyword>
<dbReference type="STRING" id="886293.Sinac_4734"/>
<sequence>MREIAPCESQAVEVGGRSWPLLVGLAALPIVVALAVYYLPAGPESAAWQLQGDQVFYEYQMSRVAELGGRFWKIPDDPLLGWPYQSEIAKYPHLLEGFDLLLIATISALVLDPAANYHFLVLSAIAINGWIAGGLTLRLTRSYLWAAASIVLITLNGQVAGRMRGHLHLFKFGWFLLATWTFWRFLEAPSWRRGAALGVAVALVLQGSFYFGYFVALTFGVWWLGCLVAGRFDRRHVAATAAALAAFVPLAAALIYPALTVTKSYLLADVYARRPLKDTWLFSSDLWQYFVPHTSSWAQQYIAAIGVKPPSLYSEGWNYPGLAVLAGVAIYAIARLRGKRLCEAQGFLDLAMGQIALLVGLSLVGGPSFFLYRFVPSIRAYGRAGELVLGLGCVTSPLIFHSLAGLLRPRWLRAAVVAGGLALVANDASYTHSLVVWGERTADKTPAWVDWLAKQPPQVRLAAFSPIDNDYWFGMASYRMRHQHQTLNGCDWELLNGDLKLLGASYNEMNQEGLKFIASLGYETLAFHRDYLRTHPWIGTLPWLERQANLGDWQVFRTGAGAPRFPADSLRRVLVGQDREAPPAVVPSQAWITGRLGLDRTVVVLRPRRISLAWAKRDGKLVSDPCVALYQHVFGPDIPAYTIETPKEAGAYDLVFLDDRGHRVASKPYVVSTALQTSGQAFGAAPPDFSLNAVTLGGSDSGAGPLHVVLENQSPYYIQSHVARDKDLGSARVQPGIAASEQGSAFMLVEYRQGEVLKDQVRRMLPHDLPPGGRLEMDLPVYWNEAVDASSKVVAFPYFHNVDPALAPKTIRSDQALNLSLEPQRLAVGAAPSVVK</sequence>
<dbReference type="RefSeq" id="WP_015248019.1">
    <property type="nucleotide sequence ID" value="NC_019892.1"/>
</dbReference>
<dbReference type="Proteomes" id="UP000010798">
    <property type="component" value="Chromosome"/>
</dbReference>
<accession>L0DJ96</accession>
<keyword evidence="1" id="KW-1133">Transmembrane helix</keyword>
<feature type="transmembrane region" description="Helical" evidence="1">
    <location>
        <begin position="387"/>
        <end position="407"/>
    </location>
</feature>
<feature type="transmembrane region" description="Helical" evidence="1">
    <location>
        <begin position="198"/>
        <end position="225"/>
    </location>
</feature>
<feature type="transmembrane region" description="Helical" evidence="1">
    <location>
        <begin position="317"/>
        <end position="334"/>
    </location>
</feature>
<dbReference type="EMBL" id="CP003364">
    <property type="protein sequence ID" value="AGA28905.1"/>
    <property type="molecule type" value="Genomic_DNA"/>
</dbReference>
<gene>
    <name evidence="2" type="ordered locus">Sinac_4734</name>
</gene>
<feature type="transmembrane region" description="Helical" evidence="1">
    <location>
        <begin position="168"/>
        <end position="186"/>
    </location>
</feature>
<proteinExistence type="predicted"/>
<organism evidence="2 3">
    <name type="scientific">Singulisphaera acidiphila (strain ATCC BAA-1392 / DSM 18658 / VKM B-2454 / MOB10)</name>
    <dbReference type="NCBI Taxonomy" id="886293"/>
    <lineage>
        <taxon>Bacteria</taxon>
        <taxon>Pseudomonadati</taxon>
        <taxon>Planctomycetota</taxon>
        <taxon>Planctomycetia</taxon>
        <taxon>Isosphaerales</taxon>
        <taxon>Isosphaeraceae</taxon>
        <taxon>Singulisphaera</taxon>
    </lineage>
</organism>
<dbReference type="KEGG" id="saci:Sinac_4734"/>
<feature type="transmembrane region" description="Helical" evidence="1">
    <location>
        <begin position="237"/>
        <end position="259"/>
    </location>
</feature>
<evidence type="ECO:0000256" key="1">
    <source>
        <dbReference type="SAM" id="Phobius"/>
    </source>
</evidence>
<dbReference type="HOGENOM" id="CLU_339759_0_0_0"/>
<dbReference type="OrthoDB" id="9906526at2"/>
<evidence type="ECO:0000313" key="3">
    <source>
        <dbReference type="Proteomes" id="UP000010798"/>
    </source>
</evidence>
<protein>
    <recommendedName>
        <fullName evidence="4">Bacterial membrane protein YfhO</fullName>
    </recommendedName>
</protein>
<evidence type="ECO:0000313" key="2">
    <source>
        <dbReference type="EMBL" id="AGA28905.1"/>
    </source>
</evidence>
<feature type="transmembrane region" description="Helical" evidence="1">
    <location>
        <begin position="355"/>
        <end position="375"/>
    </location>
</feature>
<feature type="transmembrane region" description="Helical" evidence="1">
    <location>
        <begin position="21"/>
        <end position="39"/>
    </location>
</feature>
<keyword evidence="3" id="KW-1185">Reference proteome</keyword>
<evidence type="ECO:0008006" key="4">
    <source>
        <dbReference type="Google" id="ProtNLM"/>
    </source>
</evidence>
<reference evidence="2 3" key="1">
    <citation type="submission" date="2012-02" db="EMBL/GenBank/DDBJ databases">
        <title>Complete sequence of chromosome of Singulisphaera acidiphila DSM 18658.</title>
        <authorList>
            <consortium name="US DOE Joint Genome Institute (JGI-PGF)"/>
            <person name="Lucas S."/>
            <person name="Copeland A."/>
            <person name="Lapidus A."/>
            <person name="Glavina del Rio T."/>
            <person name="Dalin E."/>
            <person name="Tice H."/>
            <person name="Bruce D."/>
            <person name="Goodwin L."/>
            <person name="Pitluck S."/>
            <person name="Peters L."/>
            <person name="Ovchinnikova G."/>
            <person name="Chertkov O."/>
            <person name="Kyrpides N."/>
            <person name="Mavromatis K."/>
            <person name="Ivanova N."/>
            <person name="Brettin T."/>
            <person name="Detter J.C."/>
            <person name="Han C."/>
            <person name="Larimer F."/>
            <person name="Land M."/>
            <person name="Hauser L."/>
            <person name="Markowitz V."/>
            <person name="Cheng J.-F."/>
            <person name="Hugenholtz P."/>
            <person name="Woyke T."/>
            <person name="Wu D."/>
            <person name="Tindall B."/>
            <person name="Pomrenke H."/>
            <person name="Brambilla E."/>
            <person name="Klenk H.-P."/>
            <person name="Eisen J.A."/>
        </authorList>
    </citation>
    <scope>NUCLEOTIDE SEQUENCE [LARGE SCALE GENOMIC DNA]</scope>
    <source>
        <strain evidence="3">ATCC BAA-1392 / DSM 18658 / VKM B-2454 / MOB10</strain>
    </source>
</reference>
<dbReference type="AlphaFoldDB" id="L0DJ96"/>
<keyword evidence="1" id="KW-0812">Transmembrane</keyword>
<name>L0DJ96_SINAD</name>